<reference evidence="1 2" key="1">
    <citation type="submission" date="2024-04" db="EMBL/GenBank/DDBJ databases">
        <authorList>
            <person name="Fracassetti M."/>
        </authorList>
    </citation>
    <scope>NUCLEOTIDE SEQUENCE [LARGE SCALE GENOMIC DNA]</scope>
</reference>
<sequence length="67" mass="7688">MLGSGGLLELFYINGDIVGILTREFMALWRSLVGNSSQIGITYKLPWRHFMDSYDSFMGKVEVHYII</sequence>
<evidence type="ECO:0000313" key="1">
    <source>
        <dbReference type="EMBL" id="CAL1356823.1"/>
    </source>
</evidence>
<keyword evidence="2" id="KW-1185">Reference proteome</keyword>
<evidence type="ECO:0000313" key="2">
    <source>
        <dbReference type="Proteomes" id="UP001497516"/>
    </source>
</evidence>
<proteinExistence type="predicted"/>
<organism evidence="1 2">
    <name type="scientific">Linum trigynum</name>
    <dbReference type="NCBI Taxonomy" id="586398"/>
    <lineage>
        <taxon>Eukaryota</taxon>
        <taxon>Viridiplantae</taxon>
        <taxon>Streptophyta</taxon>
        <taxon>Embryophyta</taxon>
        <taxon>Tracheophyta</taxon>
        <taxon>Spermatophyta</taxon>
        <taxon>Magnoliopsida</taxon>
        <taxon>eudicotyledons</taxon>
        <taxon>Gunneridae</taxon>
        <taxon>Pentapetalae</taxon>
        <taxon>rosids</taxon>
        <taxon>fabids</taxon>
        <taxon>Malpighiales</taxon>
        <taxon>Linaceae</taxon>
        <taxon>Linum</taxon>
    </lineage>
</organism>
<accession>A0AAV2CKF6</accession>
<protein>
    <submittedName>
        <fullName evidence="1">Uncharacterized protein</fullName>
    </submittedName>
</protein>
<dbReference type="Proteomes" id="UP001497516">
    <property type="component" value="Chromosome 1"/>
</dbReference>
<gene>
    <name evidence="1" type="ORF">LTRI10_LOCUS4496</name>
</gene>
<dbReference type="EMBL" id="OZ034813">
    <property type="protein sequence ID" value="CAL1356823.1"/>
    <property type="molecule type" value="Genomic_DNA"/>
</dbReference>
<dbReference type="AlphaFoldDB" id="A0AAV2CKF6"/>
<name>A0AAV2CKF6_9ROSI</name>